<proteinExistence type="predicted"/>
<keyword evidence="1" id="KW-1133">Transmembrane helix</keyword>
<accession>A0ABV7BVP5</accession>
<protein>
    <submittedName>
        <fullName evidence="2">Uncharacterized protein</fullName>
    </submittedName>
</protein>
<dbReference type="RefSeq" id="WP_216837889.1">
    <property type="nucleotide sequence ID" value="NZ_JAFNJS010000005.1"/>
</dbReference>
<comment type="caution">
    <text evidence="2">The sequence shown here is derived from an EMBL/GenBank/DDBJ whole genome shotgun (WGS) entry which is preliminary data.</text>
</comment>
<keyword evidence="3" id="KW-1185">Reference proteome</keyword>
<organism evidence="2 3">
    <name type="scientific">Falsiroseomonas tokyonensis</name>
    <dbReference type="NCBI Taxonomy" id="430521"/>
    <lineage>
        <taxon>Bacteria</taxon>
        <taxon>Pseudomonadati</taxon>
        <taxon>Pseudomonadota</taxon>
        <taxon>Alphaproteobacteria</taxon>
        <taxon>Acetobacterales</taxon>
        <taxon>Roseomonadaceae</taxon>
        <taxon>Falsiroseomonas</taxon>
    </lineage>
</organism>
<keyword evidence="1" id="KW-0812">Transmembrane</keyword>
<dbReference type="Proteomes" id="UP001595420">
    <property type="component" value="Unassembled WGS sequence"/>
</dbReference>
<keyword evidence="1" id="KW-0472">Membrane</keyword>
<name>A0ABV7BVP5_9PROT</name>
<feature type="transmembrane region" description="Helical" evidence="1">
    <location>
        <begin position="29"/>
        <end position="53"/>
    </location>
</feature>
<evidence type="ECO:0000256" key="1">
    <source>
        <dbReference type="SAM" id="Phobius"/>
    </source>
</evidence>
<gene>
    <name evidence="2" type="ORF">ACFOD3_18025</name>
</gene>
<dbReference type="EMBL" id="JBHRSB010000005">
    <property type="protein sequence ID" value="MFC3001811.1"/>
    <property type="molecule type" value="Genomic_DNA"/>
</dbReference>
<sequence>MSLNPASPHALPEIGLARPRARDRLSLRWSLAIIGGASALLWLGIAQVAALLAG</sequence>
<evidence type="ECO:0000313" key="2">
    <source>
        <dbReference type="EMBL" id="MFC3001811.1"/>
    </source>
</evidence>
<reference evidence="3" key="1">
    <citation type="journal article" date="2019" name="Int. J. Syst. Evol. Microbiol.">
        <title>The Global Catalogue of Microorganisms (GCM) 10K type strain sequencing project: providing services to taxonomists for standard genome sequencing and annotation.</title>
        <authorList>
            <consortium name="The Broad Institute Genomics Platform"/>
            <consortium name="The Broad Institute Genome Sequencing Center for Infectious Disease"/>
            <person name="Wu L."/>
            <person name="Ma J."/>
        </authorList>
    </citation>
    <scope>NUCLEOTIDE SEQUENCE [LARGE SCALE GENOMIC DNA]</scope>
    <source>
        <strain evidence="3">CGMCC 1.16855</strain>
    </source>
</reference>
<evidence type="ECO:0000313" key="3">
    <source>
        <dbReference type="Proteomes" id="UP001595420"/>
    </source>
</evidence>